<accession>A0A9X1TCY1</accession>
<reference evidence="1" key="1">
    <citation type="submission" date="2021-12" db="EMBL/GenBank/DDBJ databases">
        <title>Novel species in genus Dyadobacter.</title>
        <authorList>
            <person name="Ma C."/>
        </authorList>
    </citation>
    <scope>NUCLEOTIDE SEQUENCE</scope>
    <source>
        <strain evidence="1">LJ419</strain>
    </source>
</reference>
<dbReference type="Proteomes" id="UP001139000">
    <property type="component" value="Unassembled WGS sequence"/>
</dbReference>
<proteinExistence type="predicted"/>
<gene>
    <name evidence="1" type="ORF">LXM26_07420</name>
</gene>
<dbReference type="EMBL" id="JAJTTC010000001">
    <property type="protein sequence ID" value="MCF0061316.1"/>
    <property type="molecule type" value="Genomic_DNA"/>
</dbReference>
<evidence type="ECO:0000313" key="2">
    <source>
        <dbReference type="Proteomes" id="UP001139000"/>
    </source>
</evidence>
<name>A0A9X1TCY1_9BACT</name>
<keyword evidence="2" id="KW-1185">Reference proteome</keyword>
<evidence type="ECO:0000313" key="1">
    <source>
        <dbReference type="EMBL" id="MCF0061316.1"/>
    </source>
</evidence>
<organism evidence="1 2">
    <name type="scientific">Dyadobacter chenwenxiniae</name>
    <dbReference type="NCBI Taxonomy" id="2906456"/>
    <lineage>
        <taxon>Bacteria</taxon>
        <taxon>Pseudomonadati</taxon>
        <taxon>Bacteroidota</taxon>
        <taxon>Cytophagia</taxon>
        <taxon>Cytophagales</taxon>
        <taxon>Spirosomataceae</taxon>
        <taxon>Dyadobacter</taxon>
    </lineage>
</organism>
<dbReference type="AlphaFoldDB" id="A0A9X1TCY1"/>
<protein>
    <submittedName>
        <fullName evidence="1">Uncharacterized protein</fullName>
    </submittedName>
</protein>
<dbReference type="RefSeq" id="WP_234654526.1">
    <property type="nucleotide sequence ID" value="NZ_CP094997.1"/>
</dbReference>
<comment type="caution">
    <text evidence="1">The sequence shown here is derived from an EMBL/GenBank/DDBJ whole genome shotgun (WGS) entry which is preliminary data.</text>
</comment>
<sequence>MSNKVNHVPLFKLRLPWYLILEYVYLNWDAFRHDVTGECKNWKKEAVINFEPIERFTFTVIEQQWLGGLHIKIADVPVLQNGALGPVCTAIRKYFSGVGEENKFKEYLRQAFRGQEARSSPNYFQNGVNRHLKKRISELDENIKVEPVMVDAILAIATFCSEKTRLHLQAFHIIKTDIQEGPNTTEPIEFVAHRNFWEKQADSEVFKAFRNTTWIQYEKTLSRSEGNDDWGLATSSLEILNPEHSESLIMKFRNIYGSKESHRSGIVSYDVNGKILVAQLGHPSQQPLASSFFFMTVHNPQRQKKMPGYFVSFSPRRNRYVTKKILWIRVDKEVVPTEFSGEVLKTVDPFIIAYFSTNDTDRVIVPPIVDGNIIL</sequence>